<proteinExistence type="predicted"/>
<protein>
    <submittedName>
        <fullName evidence="1">Uncharacterized protein</fullName>
    </submittedName>
</protein>
<reference evidence="1" key="1">
    <citation type="submission" date="2022-05" db="EMBL/GenBank/DDBJ databases">
        <authorList>
            <person name="Colautti A."/>
            <person name="Iacumin L."/>
        </authorList>
    </citation>
    <scope>NUCLEOTIDE SEQUENCE</scope>
    <source>
        <strain evidence="1">DSM 30747</strain>
    </source>
</reference>
<evidence type="ECO:0000313" key="2">
    <source>
        <dbReference type="Proteomes" id="UP001152172"/>
    </source>
</evidence>
<dbReference type="RefSeq" id="WP_269921712.1">
    <property type="nucleotide sequence ID" value="NZ_JAMKBI010000005.1"/>
</dbReference>
<dbReference type="AlphaFoldDB" id="A0A9X3L8E5"/>
<name>A0A9X3L8E5_9BACI</name>
<accession>A0A9X3L8E5</accession>
<organism evidence="1 2">
    <name type="scientific">Psychrobacillus psychrodurans</name>
    <dbReference type="NCBI Taxonomy" id="126157"/>
    <lineage>
        <taxon>Bacteria</taxon>
        <taxon>Bacillati</taxon>
        <taxon>Bacillota</taxon>
        <taxon>Bacilli</taxon>
        <taxon>Bacillales</taxon>
        <taxon>Bacillaceae</taxon>
        <taxon>Psychrobacillus</taxon>
    </lineage>
</organism>
<dbReference type="EMBL" id="JAMKBI010000005">
    <property type="protein sequence ID" value="MCZ8533302.1"/>
    <property type="molecule type" value="Genomic_DNA"/>
</dbReference>
<keyword evidence="2" id="KW-1185">Reference proteome</keyword>
<comment type="caution">
    <text evidence="1">The sequence shown here is derived from an EMBL/GenBank/DDBJ whole genome shotgun (WGS) entry which is preliminary data.</text>
</comment>
<dbReference type="Proteomes" id="UP001152172">
    <property type="component" value="Unassembled WGS sequence"/>
</dbReference>
<sequence>MEINPIETFRFNLENDNKELVVSGQIQGKPEIPSLDDLKFKAIIALLNSIDKQSFIEVDKDQQFADYLDEMEGTIAEMKKYDEFQCRDGLT</sequence>
<gene>
    <name evidence="1" type="ORF">M9R61_08130</name>
</gene>
<evidence type="ECO:0000313" key="1">
    <source>
        <dbReference type="EMBL" id="MCZ8533302.1"/>
    </source>
</evidence>